<dbReference type="RefSeq" id="WP_058965640.1">
    <property type="nucleotide sequence ID" value="NZ_CABKVM010000018.1"/>
</dbReference>
<feature type="coiled-coil region" evidence="1">
    <location>
        <begin position="19"/>
        <end position="53"/>
    </location>
</feature>
<organism evidence="2 3">
    <name type="scientific">Allofournierella massiliensis</name>
    <dbReference type="NCBI Taxonomy" id="1650663"/>
    <lineage>
        <taxon>Bacteria</taxon>
        <taxon>Bacillati</taxon>
        <taxon>Bacillota</taxon>
        <taxon>Clostridia</taxon>
        <taxon>Eubacteriales</taxon>
        <taxon>Oscillospiraceae</taxon>
        <taxon>Allofournierella</taxon>
    </lineage>
</organism>
<comment type="caution">
    <text evidence="2">The sequence shown here is derived from an EMBL/GenBank/DDBJ whole genome shotgun (WGS) entry which is preliminary data.</text>
</comment>
<evidence type="ECO:0000313" key="2">
    <source>
        <dbReference type="EMBL" id="TCL56429.1"/>
    </source>
</evidence>
<protein>
    <submittedName>
        <fullName evidence="2">Uncharacterized protein</fullName>
    </submittedName>
</protein>
<name>A0A4R1QRE0_9FIRM</name>
<gene>
    <name evidence="2" type="ORF">EDD77_11395</name>
</gene>
<keyword evidence="1" id="KW-0175">Coiled coil</keyword>
<evidence type="ECO:0000256" key="1">
    <source>
        <dbReference type="SAM" id="Coils"/>
    </source>
</evidence>
<accession>A0A4R1QRE0</accession>
<sequence>MIKKFYTWMRLRFLPEWARRQLMEENQRLVRQLAELQHENQRLESYIEGMQDGLRRQRRVIIYNQGVGVSR</sequence>
<reference evidence="2 3" key="1">
    <citation type="submission" date="2019-03" db="EMBL/GenBank/DDBJ databases">
        <title>Genomic Encyclopedia of Type Strains, Phase IV (KMG-IV): sequencing the most valuable type-strain genomes for metagenomic binning, comparative biology and taxonomic classification.</title>
        <authorList>
            <person name="Goeker M."/>
        </authorList>
    </citation>
    <scope>NUCLEOTIDE SEQUENCE [LARGE SCALE GENOMIC DNA]</scope>
    <source>
        <strain evidence="2 3">DSM 100451</strain>
    </source>
</reference>
<dbReference type="Proteomes" id="UP000295184">
    <property type="component" value="Unassembled WGS sequence"/>
</dbReference>
<dbReference type="AlphaFoldDB" id="A0A4R1QRE0"/>
<dbReference type="OrthoDB" id="1857195at2"/>
<proteinExistence type="predicted"/>
<dbReference type="EMBL" id="SLUM01000013">
    <property type="protein sequence ID" value="TCL56429.1"/>
    <property type="molecule type" value="Genomic_DNA"/>
</dbReference>
<dbReference type="STRING" id="1650663.GCA_001486665_02614"/>
<evidence type="ECO:0000313" key="3">
    <source>
        <dbReference type="Proteomes" id="UP000295184"/>
    </source>
</evidence>